<dbReference type="EMBL" id="CACVKT020001789">
    <property type="protein sequence ID" value="CAC5371686.1"/>
    <property type="molecule type" value="Genomic_DNA"/>
</dbReference>
<protein>
    <submittedName>
        <fullName evidence="3">Uncharacterized protein</fullName>
    </submittedName>
</protein>
<feature type="compositionally biased region" description="Low complexity" evidence="1">
    <location>
        <begin position="73"/>
        <end position="84"/>
    </location>
</feature>
<feature type="compositionally biased region" description="Polar residues" evidence="1">
    <location>
        <begin position="201"/>
        <end position="227"/>
    </location>
</feature>
<feature type="region of interest" description="Disordered" evidence="1">
    <location>
        <begin position="28"/>
        <end position="162"/>
    </location>
</feature>
<feature type="compositionally biased region" description="Low complexity" evidence="1">
    <location>
        <begin position="40"/>
        <end position="66"/>
    </location>
</feature>
<gene>
    <name evidence="3" type="ORF">MCOR_10055</name>
</gene>
<dbReference type="OrthoDB" id="283575at2759"/>
<organism evidence="3 4">
    <name type="scientific">Mytilus coruscus</name>
    <name type="common">Sea mussel</name>
    <dbReference type="NCBI Taxonomy" id="42192"/>
    <lineage>
        <taxon>Eukaryota</taxon>
        <taxon>Metazoa</taxon>
        <taxon>Spiralia</taxon>
        <taxon>Lophotrochozoa</taxon>
        <taxon>Mollusca</taxon>
        <taxon>Bivalvia</taxon>
        <taxon>Autobranchia</taxon>
        <taxon>Pteriomorphia</taxon>
        <taxon>Mytilida</taxon>
        <taxon>Mytiloidea</taxon>
        <taxon>Mytilidae</taxon>
        <taxon>Mytilinae</taxon>
        <taxon>Mytilus</taxon>
    </lineage>
</organism>
<evidence type="ECO:0000313" key="4">
    <source>
        <dbReference type="Proteomes" id="UP000507470"/>
    </source>
</evidence>
<dbReference type="Proteomes" id="UP000507470">
    <property type="component" value="Unassembled WGS sequence"/>
</dbReference>
<feature type="compositionally biased region" description="Low complexity" evidence="1">
    <location>
        <begin position="132"/>
        <end position="145"/>
    </location>
</feature>
<feature type="compositionally biased region" description="Polar residues" evidence="1">
    <location>
        <begin position="85"/>
        <end position="100"/>
    </location>
</feature>
<evidence type="ECO:0000256" key="2">
    <source>
        <dbReference type="SAM" id="Phobius"/>
    </source>
</evidence>
<proteinExistence type="predicted"/>
<keyword evidence="2" id="KW-0812">Transmembrane</keyword>
<feature type="region of interest" description="Disordered" evidence="1">
    <location>
        <begin position="196"/>
        <end position="233"/>
    </location>
</feature>
<sequence>MRQKQQGRIYRLLTTNKQIPTSTYNTSTIIGTSTVKPSKKNSQPASQSSSVQTVPSTSTTSMTHTSKMNFTKSSTGQFSTSNSSVTNKPLLTKSSSKQSVGSTTTQQHSITGTTITGQPTTITTSKDRVKESTTNLHSTSQTTTSARPVTNLSPASSGRVKEVTTNIYSTSQSTTGTTHSSTMSFTTILTTSTSTLQTTSKKVLTDNQSPKMTTSSKPKLTQSTPNPDATKKVGVHATLQFKGVVNGNGNGKTMNEILTGITNLLQDKSCKKVEVEYLNKQEDMSDKTTSVSVRVKCDRTYLTTEMLNDKFKNIPEKDLKATFPLPMITKTETKPQTSDKSWASSNWQILVGVLVGASVVIVAFIVAKKYFTKRRSYDVRILDDCDYELDNQLNKGTKFTNFD</sequence>
<evidence type="ECO:0000313" key="3">
    <source>
        <dbReference type="EMBL" id="CAC5371686.1"/>
    </source>
</evidence>
<dbReference type="AlphaFoldDB" id="A0A6J8APU4"/>
<reference evidence="3 4" key="1">
    <citation type="submission" date="2020-06" db="EMBL/GenBank/DDBJ databases">
        <authorList>
            <person name="Li R."/>
            <person name="Bekaert M."/>
        </authorList>
    </citation>
    <scope>NUCLEOTIDE SEQUENCE [LARGE SCALE GENOMIC DNA]</scope>
    <source>
        <strain evidence="4">wild</strain>
    </source>
</reference>
<name>A0A6J8APU4_MYTCO</name>
<evidence type="ECO:0000256" key="1">
    <source>
        <dbReference type="SAM" id="MobiDB-lite"/>
    </source>
</evidence>
<feature type="transmembrane region" description="Helical" evidence="2">
    <location>
        <begin position="347"/>
        <end position="367"/>
    </location>
</feature>
<keyword evidence="4" id="KW-1185">Reference proteome</keyword>
<keyword evidence="2" id="KW-0472">Membrane</keyword>
<accession>A0A6J8APU4</accession>
<feature type="compositionally biased region" description="Polar residues" evidence="1">
    <location>
        <begin position="146"/>
        <end position="156"/>
    </location>
</feature>
<keyword evidence="2" id="KW-1133">Transmembrane helix</keyword>
<feature type="compositionally biased region" description="Low complexity" evidence="1">
    <location>
        <begin position="101"/>
        <end position="124"/>
    </location>
</feature>